<dbReference type="AlphaFoldDB" id="E9HMV0"/>
<sequence length="102" mass="11782">MTSINSGISREDDDTWELLKENKVIVPEINESSFMIEEYIRDVLGDPDVLEIMNKEENYKYLDLSFHGARPSSNFHRGTKLHSKFCQRFAKKLSSVGQLSVK</sequence>
<dbReference type="PhylomeDB" id="E9HMV0"/>
<gene>
    <name evidence="1" type="ORF">DAPPUDRAFT_331577</name>
</gene>
<reference evidence="1 2" key="1">
    <citation type="journal article" date="2011" name="Science">
        <title>The ecoresponsive genome of Daphnia pulex.</title>
        <authorList>
            <person name="Colbourne J.K."/>
            <person name="Pfrender M.E."/>
            <person name="Gilbert D."/>
            <person name="Thomas W.K."/>
            <person name="Tucker A."/>
            <person name="Oakley T.H."/>
            <person name="Tokishita S."/>
            <person name="Aerts A."/>
            <person name="Arnold G.J."/>
            <person name="Basu M.K."/>
            <person name="Bauer D.J."/>
            <person name="Caceres C.E."/>
            <person name="Carmel L."/>
            <person name="Casola C."/>
            <person name="Choi J.H."/>
            <person name="Detter J.C."/>
            <person name="Dong Q."/>
            <person name="Dusheyko S."/>
            <person name="Eads B.D."/>
            <person name="Frohlich T."/>
            <person name="Geiler-Samerotte K.A."/>
            <person name="Gerlach D."/>
            <person name="Hatcher P."/>
            <person name="Jogdeo S."/>
            <person name="Krijgsveld J."/>
            <person name="Kriventseva E.V."/>
            <person name="Kultz D."/>
            <person name="Laforsch C."/>
            <person name="Lindquist E."/>
            <person name="Lopez J."/>
            <person name="Manak J.R."/>
            <person name="Muller J."/>
            <person name="Pangilinan J."/>
            <person name="Patwardhan R.P."/>
            <person name="Pitluck S."/>
            <person name="Pritham E.J."/>
            <person name="Rechtsteiner A."/>
            <person name="Rho M."/>
            <person name="Rogozin I.B."/>
            <person name="Sakarya O."/>
            <person name="Salamov A."/>
            <person name="Schaack S."/>
            <person name="Shapiro H."/>
            <person name="Shiga Y."/>
            <person name="Skalitzky C."/>
            <person name="Smith Z."/>
            <person name="Souvorov A."/>
            <person name="Sung W."/>
            <person name="Tang Z."/>
            <person name="Tsuchiya D."/>
            <person name="Tu H."/>
            <person name="Vos H."/>
            <person name="Wang M."/>
            <person name="Wolf Y.I."/>
            <person name="Yamagata H."/>
            <person name="Yamada T."/>
            <person name="Ye Y."/>
            <person name="Shaw J.R."/>
            <person name="Andrews J."/>
            <person name="Crease T.J."/>
            <person name="Tang H."/>
            <person name="Lucas S.M."/>
            <person name="Robertson H.M."/>
            <person name="Bork P."/>
            <person name="Koonin E.V."/>
            <person name="Zdobnov E.M."/>
            <person name="Grigoriev I.V."/>
            <person name="Lynch M."/>
            <person name="Boore J.L."/>
        </authorList>
    </citation>
    <scope>NUCLEOTIDE SEQUENCE [LARGE SCALE GENOMIC DNA]</scope>
</reference>
<dbReference type="KEGG" id="dpx:DAPPUDRAFT_331577"/>
<organism evidence="1 2">
    <name type="scientific">Daphnia pulex</name>
    <name type="common">Water flea</name>
    <dbReference type="NCBI Taxonomy" id="6669"/>
    <lineage>
        <taxon>Eukaryota</taxon>
        <taxon>Metazoa</taxon>
        <taxon>Ecdysozoa</taxon>
        <taxon>Arthropoda</taxon>
        <taxon>Crustacea</taxon>
        <taxon>Branchiopoda</taxon>
        <taxon>Diplostraca</taxon>
        <taxon>Cladocera</taxon>
        <taxon>Anomopoda</taxon>
        <taxon>Daphniidae</taxon>
        <taxon>Daphnia</taxon>
    </lineage>
</organism>
<name>E9HMV0_DAPPU</name>
<proteinExistence type="predicted"/>
<dbReference type="HOGENOM" id="CLU_148237_0_0_1"/>
<dbReference type="Proteomes" id="UP000000305">
    <property type="component" value="Unassembled WGS sequence"/>
</dbReference>
<accession>E9HMV0</accession>
<evidence type="ECO:0000313" key="2">
    <source>
        <dbReference type="Proteomes" id="UP000000305"/>
    </source>
</evidence>
<keyword evidence="2" id="KW-1185">Reference proteome</keyword>
<dbReference type="InParanoid" id="E9HMV0"/>
<protein>
    <submittedName>
        <fullName evidence="1">Uncharacterized protein</fullName>
    </submittedName>
</protein>
<dbReference type="EMBL" id="GL732690">
    <property type="protein sequence ID" value="EFX66930.1"/>
    <property type="molecule type" value="Genomic_DNA"/>
</dbReference>
<evidence type="ECO:0000313" key="1">
    <source>
        <dbReference type="EMBL" id="EFX66930.1"/>
    </source>
</evidence>